<organism evidence="2 3">
    <name type="scientific">Mucor velutinosus</name>
    <dbReference type="NCBI Taxonomy" id="708070"/>
    <lineage>
        <taxon>Eukaryota</taxon>
        <taxon>Fungi</taxon>
        <taxon>Fungi incertae sedis</taxon>
        <taxon>Mucoromycota</taxon>
        <taxon>Mucoromycotina</taxon>
        <taxon>Mucoromycetes</taxon>
        <taxon>Mucorales</taxon>
        <taxon>Mucorineae</taxon>
        <taxon>Mucoraceae</taxon>
        <taxon>Mucor</taxon>
    </lineage>
</organism>
<evidence type="ECO:0000313" key="3">
    <source>
        <dbReference type="Proteomes" id="UP001304243"/>
    </source>
</evidence>
<sequence length="214" mass="24026">MTPTSNSEKEALEYVQVTKDNAFFRLTGIMRQAEVFGADQPTIPKIIWSATSNYRSLFYNGHEISINSISRLLLSLKDQANLIMHDDLLLGANVPCLGDPVDEDNTEYVDKMSSERIGYSFLNDVENEALVDSKTSGYIPRHILSNRELRERFFGLDGSTPNHLTLQGWLNQCEQYVKFLATIIHIEAGQPTRGTEISSSTIINNSKGGVKHKE</sequence>
<evidence type="ECO:0000313" key="2">
    <source>
        <dbReference type="EMBL" id="KAK4514156.1"/>
    </source>
</evidence>
<gene>
    <name evidence="2" type="ORF">ATC70_001743</name>
</gene>
<dbReference type="GeneID" id="89945445"/>
<dbReference type="EMBL" id="JASEJX010000015">
    <property type="protein sequence ID" value="KAK4514156.1"/>
    <property type="molecule type" value="Genomic_DNA"/>
</dbReference>
<keyword evidence="3" id="KW-1185">Reference proteome</keyword>
<evidence type="ECO:0000256" key="1">
    <source>
        <dbReference type="SAM" id="MobiDB-lite"/>
    </source>
</evidence>
<comment type="caution">
    <text evidence="2">The sequence shown here is derived from an EMBL/GenBank/DDBJ whole genome shotgun (WGS) entry which is preliminary data.</text>
</comment>
<dbReference type="Proteomes" id="UP001304243">
    <property type="component" value="Unassembled WGS sequence"/>
</dbReference>
<feature type="region of interest" description="Disordered" evidence="1">
    <location>
        <begin position="195"/>
        <end position="214"/>
    </location>
</feature>
<protein>
    <submittedName>
        <fullName evidence="2">Uncharacterized protein</fullName>
    </submittedName>
</protein>
<dbReference type="AlphaFoldDB" id="A0AAN7DAZ4"/>
<reference evidence="2 3" key="1">
    <citation type="submission" date="2022-11" db="EMBL/GenBank/DDBJ databases">
        <title>Mucor velutinosus strain NIH1002 WGS.</title>
        <authorList>
            <person name="Subramanian P."/>
            <person name="Mullikin J.C."/>
            <person name="Segre J.A."/>
            <person name="Zelazny A.M."/>
        </authorList>
    </citation>
    <scope>NUCLEOTIDE SEQUENCE [LARGE SCALE GENOMIC DNA]</scope>
    <source>
        <strain evidence="2 3">NIH1002</strain>
    </source>
</reference>
<accession>A0AAN7DAZ4</accession>
<dbReference type="RefSeq" id="XP_064680822.1">
    <property type="nucleotide sequence ID" value="XM_064821136.1"/>
</dbReference>
<name>A0AAN7DAZ4_9FUNG</name>
<proteinExistence type="predicted"/>
<feature type="compositionally biased region" description="Low complexity" evidence="1">
    <location>
        <begin position="197"/>
        <end position="206"/>
    </location>
</feature>